<name>A0AA96ZVV3_9EURY</name>
<dbReference type="GeneID" id="89228518"/>
<feature type="region of interest" description="Disordered" evidence="1">
    <location>
        <begin position="1"/>
        <end position="56"/>
    </location>
</feature>
<feature type="transmembrane region" description="Helical" evidence="2">
    <location>
        <begin position="237"/>
        <end position="260"/>
    </location>
</feature>
<evidence type="ECO:0000256" key="2">
    <source>
        <dbReference type="SAM" id="Phobius"/>
    </source>
</evidence>
<feature type="compositionally biased region" description="Polar residues" evidence="1">
    <location>
        <begin position="20"/>
        <end position="38"/>
    </location>
</feature>
<feature type="transmembrane region" description="Helical" evidence="2">
    <location>
        <begin position="198"/>
        <end position="217"/>
    </location>
</feature>
<evidence type="ECO:0000313" key="4">
    <source>
        <dbReference type="Proteomes" id="UP001304970"/>
    </source>
</evidence>
<dbReference type="PANTHER" id="PTHR35337:SF1">
    <property type="entry name" value="SLR1478 PROTEIN"/>
    <property type="match status" value="1"/>
</dbReference>
<dbReference type="PANTHER" id="PTHR35337">
    <property type="entry name" value="SLR1478 PROTEIN"/>
    <property type="match status" value="1"/>
</dbReference>
<protein>
    <recommendedName>
        <fullName evidence="5">Stage II sporulation protein M</fullName>
    </recommendedName>
</protein>
<dbReference type="Proteomes" id="UP001304970">
    <property type="component" value="Chromosome"/>
</dbReference>
<dbReference type="InterPro" id="IPR002798">
    <property type="entry name" value="SpoIIM-like"/>
</dbReference>
<feature type="transmembrane region" description="Helical" evidence="2">
    <location>
        <begin position="141"/>
        <end position="161"/>
    </location>
</feature>
<proteinExistence type="predicted"/>
<organism evidence="3 4">
    <name type="scientific">Methanolapillus ohkumae</name>
    <dbReference type="NCBI Taxonomy" id="3028298"/>
    <lineage>
        <taxon>Archaea</taxon>
        <taxon>Methanobacteriati</taxon>
        <taxon>Methanobacteriota</taxon>
        <taxon>Stenosarchaea group</taxon>
        <taxon>Methanomicrobia</taxon>
        <taxon>Methanosarcinales</taxon>
        <taxon>Methanosarcinaceae</taxon>
        <taxon>Methanolapillus</taxon>
    </lineage>
</organism>
<feature type="transmembrane region" description="Helical" evidence="2">
    <location>
        <begin position="81"/>
        <end position="100"/>
    </location>
</feature>
<keyword evidence="2" id="KW-1133">Transmembrane helix</keyword>
<reference evidence="3 4" key="1">
    <citation type="submission" date="2023-07" db="EMBL/GenBank/DDBJ databases">
        <title>Closed genome sequence of Methanosarcinaceae archaeon Am2.</title>
        <authorList>
            <person name="Poehlein A."/>
            <person name="Protasov E."/>
            <person name="Platt K."/>
            <person name="Reeh H."/>
            <person name="Daniel R."/>
            <person name="Brune A."/>
        </authorList>
    </citation>
    <scope>NUCLEOTIDE SEQUENCE [LARGE SCALE GENOMIC DNA]</scope>
    <source>
        <strain evidence="3 4">Am2</strain>
    </source>
</reference>
<dbReference type="RefSeq" id="WP_338097279.1">
    <property type="nucleotide sequence ID" value="NZ_CP131061.1"/>
</dbReference>
<dbReference type="Pfam" id="PF01944">
    <property type="entry name" value="SpoIIM"/>
    <property type="match status" value="1"/>
</dbReference>
<evidence type="ECO:0008006" key="5">
    <source>
        <dbReference type="Google" id="ProtNLM"/>
    </source>
</evidence>
<dbReference type="EMBL" id="CP131061">
    <property type="protein sequence ID" value="WNY27305.1"/>
    <property type="molecule type" value="Genomic_DNA"/>
</dbReference>
<sequence length="266" mass="29221">MDSSKDRHEPISSEPEKINPVNSDSVQNDSKNGDSMNKNPEDIGSKNSGAFYPDPAWGDPIPQKKIGYKERISEFWGDNRIYTIWMAVVLVICFAVGYFISGSNPELSDELMKTIEQAMSGMNMDDSFQLFLQIFFNNARIALFAIAFGIVLGLFPLFIAIANGLMIGIVSEYIVRTQGLSYLLVGILPHGILELPAIVLAAGVGVRLGAVVFSKLVGRKVTWASFFKELSKAGYGYFYLIVPMLLVAAAIEVYVTGTLLDVLFVP</sequence>
<evidence type="ECO:0000256" key="1">
    <source>
        <dbReference type="SAM" id="MobiDB-lite"/>
    </source>
</evidence>
<keyword evidence="2" id="KW-0472">Membrane</keyword>
<gene>
    <name evidence="3" type="ORF">MsAm2_10970</name>
</gene>
<keyword evidence="2" id="KW-0812">Transmembrane</keyword>
<evidence type="ECO:0000313" key="3">
    <source>
        <dbReference type="EMBL" id="WNY27305.1"/>
    </source>
</evidence>
<dbReference type="AlphaFoldDB" id="A0AA96ZVV3"/>
<feature type="compositionally biased region" description="Basic and acidic residues" evidence="1">
    <location>
        <begin position="1"/>
        <end position="17"/>
    </location>
</feature>
<accession>A0AA96ZVV3</accession>
<keyword evidence="4" id="KW-1185">Reference proteome</keyword>